<reference evidence="13 14" key="1">
    <citation type="submission" date="2016-10" db="EMBL/GenBank/DDBJ databases">
        <authorList>
            <person name="de Groot N.N."/>
        </authorList>
    </citation>
    <scope>NUCLEOTIDE SEQUENCE [LARGE SCALE GENOMIC DNA]</scope>
    <source>
        <strain evidence="13 14">DSM 44778</strain>
    </source>
</reference>
<dbReference type="EC" id="3.2.2.27" evidence="4 9"/>
<dbReference type="FunFam" id="3.40.470.10:FF:000001">
    <property type="entry name" value="Uracil-DNA glycosylase"/>
    <property type="match status" value="1"/>
</dbReference>
<accession>A0A1I3USU8</accession>
<evidence type="ECO:0000256" key="3">
    <source>
        <dbReference type="ARBA" id="ARBA00008184"/>
    </source>
</evidence>
<proteinExistence type="inferred from homology"/>
<dbReference type="HAMAP" id="MF_00148">
    <property type="entry name" value="UDG"/>
    <property type="match status" value="1"/>
</dbReference>
<evidence type="ECO:0000313" key="14">
    <source>
        <dbReference type="Proteomes" id="UP000199545"/>
    </source>
</evidence>
<sequence length="243" mass="27499">MSHGIKTYVCRKVGPAAMMTLTNDWADILREEFTKPYFLELKAFLEKEYETEVIYPPKEEVFSALNLTSYADTKVVILGQDPYHGAGQAHGLSFSVKPGVKQPPSLKNIFKELHDDLGCSIPNHGYLVKWAEQGVLMLNTVLTVREGKPNSHKGKGWETFTDQVIMALNQREKPVVFLLWGKHAQEKKSLITHSHHYIIESAHPSPFAAKKGFFGSKPFSKTNQFLREIGSEEIDWQIPDLEG</sequence>
<dbReference type="PROSITE" id="PS00130">
    <property type="entry name" value="U_DNA_GLYCOSYLASE"/>
    <property type="match status" value="1"/>
</dbReference>
<dbReference type="InterPro" id="IPR002043">
    <property type="entry name" value="UDG_fam1"/>
</dbReference>
<gene>
    <name evidence="9" type="primary">ung</name>
    <name evidence="13" type="ORF">SAMN05421852_12730</name>
</gene>
<evidence type="ECO:0000256" key="8">
    <source>
        <dbReference type="ARBA" id="ARBA00023204"/>
    </source>
</evidence>
<dbReference type="NCBIfam" id="TIGR00628">
    <property type="entry name" value="ung"/>
    <property type="match status" value="1"/>
</dbReference>
<name>A0A1I3USU8_9BACL</name>
<dbReference type="Gene3D" id="3.40.470.10">
    <property type="entry name" value="Uracil-DNA glycosylase-like domain"/>
    <property type="match status" value="1"/>
</dbReference>
<dbReference type="PANTHER" id="PTHR11264:SF0">
    <property type="entry name" value="URACIL-DNA GLYCOSYLASE"/>
    <property type="match status" value="1"/>
</dbReference>
<dbReference type="NCBIfam" id="NF003588">
    <property type="entry name" value="PRK05254.1-1"/>
    <property type="match status" value="1"/>
</dbReference>
<keyword evidence="6 9" id="KW-0227">DNA damage</keyword>
<keyword evidence="9" id="KW-0963">Cytoplasm</keyword>
<dbReference type="Proteomes" id="UP000199545">
    <property type="component" value="Unassembled WGS sequence"/>
</dbReference>
<evidence type="ECO:0000256" key="9">
    <source>
        <dbReference type="HAMAP-Rule" id="MF_00148"/>
    </source>
</evidence>
<dbReference type="NCBIfam" id="NF003591">
    <property type="entry name" value="PRK05254.1-4"/>
    <property type="match status" value="1"/>
</dbReference>
<dbReference type="InterPro" id="IPR036895">
    <property type="entry name" value="Uracil-DNA_glycosylase-like_sf"/>
</dbReference>
<dbReference type="SMART" id="SM00986">
    <property type="entry name" value="UDG"/>
    <property type="match status" value="1"/>
</dbReference>
<dbReference type="CDD" id="cd10027">
    <property type="entry name" value="UDG-F1-like"/>
    <property type="match status" value="1"/>
</dbReference>
<dbReference type="GO" id="GO:0097510">
    <property type="term" value="P:base-excision repair, AP site formation via deaminated base removal"/>
    <property type="evidence" value="ECO:0007669"/>
    <property type="project" value="TreeGrafter"/>
</dbReference>
<evidence type="ECO:0000256" key="2">
    <source>
        <dbReference type="ARBA" id="ARBA00002631"/>
    </source>
</evidence>
<feature type="active site" description="Proton acceptor" evidence="9 10">
    <location>
        <position position="81"/>
    </location>
</feature>
<evidence type="ECO:0000256" key="1">
    <source>
        <dbReference type="ARBA" id="ARBA00001400"/>
    </source>
</evidence>
<dbReference type="PANTHER" id="PTHR11264">
    <property type="entry name" value="URACIL-DNA GLYCOSYLASE"/>
    <property type="match status" value="1"/>
</dbReference>
<dbReference type="InterPro" id="IPR018085">
    <property type="entry name" value="Ura-DNA_Glyclase_AS"/>
</dbReference>
<protein>
    <recommendedName>
        <fullName evidence="5 9">Uracil-DNA glycosylase</fullName>
        <shortName evidence="9">UDG</shortName>
        <ecNumber evidence="4 9">3.2.2.27</ecNumber>
    </recommendedName>
</protein>
<evidence type="ECO:0000256" key="4">
    <source>
        <dbReference type="ARBA" id="ARBA00012030"/>
    </source>
</evidence>
<evidence type="ECO:0000256" key="6">
    <source>
        <dbReference type="ARBA" id="ARBA00022763"/>
    </source>
</evidence>
<evidence type="ECO:0000256" key="11">
    <source>
        <dbReference type="RuleBase" id="RU003780"/>
    </source>
</evidence>
<dbReference type="GO" id="GO:0005737">
    <property type="term" value="C:cytoplasm"/>
    <property type="evidence" value="ECO:0007669"/>
    <property type="project" value="UniProtKB-SubCell"/>
</dbReference>
<keyword evidence="8 9" id="KW-0234">DNA repair</keyword>
<dbReference type="NCBIfam" id="NF003592">
    <property type="entry name" value="PRK05254.1-5"/>
    <property type="match status" value="1"/>
</dbReference>
<comment type="function">
    <text evidence="2 9 11">Excises uracil residues from the DNA which can arise as a result of misincorporation of dUMP residues by DNA polymerase or due to deamination of cytosine.</text>
</comment>
<feature type="domain" description="Uracil-DNA glycosylase-like" evidence="12">
    <location>
        <begin position="66"/>
        <end position="226"/>
    </location>
</feature>
<dbReference type="NCBIfam" id="NF003589">
    <property type="entry name" value="PRK05254.1-2"/>
    <property type="match status" value="1"/>
</dbReference>
<comment type="catalytic activity">
    <reaction evidence="1 9 11">
        <text>Hydrolyzes single-stranded DNA or mismatched double-stranded DNA and polynucleotides, releasing free uracil.</text>
        <dbReference type="EC" id="3.2.2.27"/>
    </reaction>
</comment>
<dbReference type="SMART" id="SM00987">
    <property type="entry name" value="UreE_C"/>
    <property type="match status" value="1"/>
</dbReference>
<dbReference type="SUPFAM" id="SSF52141">
    <property type="entry name" value="Uracil-DNA glycosylase-like"/>
    <property type="match status" value="1"/>
</dbReference>
<dbReference type="InterPro" id="IPR005122">
    <property type="entry name" value="Uracil-DNA_glycosylase-like"/>
</dbReference>
<dbReference type="AlphaFoldDB" id="A0A1I3USU8"/>
<keyword evidence="14" id="KW-1185">Reference proteome</keyword>
<evidence type="ECO:0000313" key="13">
    <source>
        <dbReference type="EMBL" id="SFJ85809.1"/>
    </source>
</evidence>
<dbReference type="STRING" id="46223.SAMN05421852_12730"/>
<dbReference type="EMBL" id="FORR01000027">
    <property type="protein sequence ID" value="SFJ85809.1"/>
    <property type="molecule type" value="Genomic_DNA"/>
</dbReference>
<dbReference type="GO" id="GO:0004844">
    <property type="term" value="F:uracil DNA N-glycosylase activity"/>
    <property type="evidence" value="ECO:0007669"/>
    <property type="project" value="UniProtKB-UniRule"/>
</dbReference>
<evidence type="ECO:0000256" key="10">
    <source>
        <dbReference type="PROSITE-ProRule" id="PRU10072"/>
    </source>
</evidence>
<evidence type="ECO:0000259" key="12">
    <source>
        <dbReference type="SMART" id="SM00986"/>
    </source>
</evidence>
<dbReference type="Pfam" id="PF03167">
    <property type="entry name" value="UDG"/>
    <property type="match status" value="1"/>
</dbReference>
<comment type="subcellular location">
    <subcellularLocation>
        <location evidence="9">Cytoplasm</location>
    </subcellularLocation>
</comment>
<keyword evidence="7 9" id="KW-0378">Hydrolase</keyword>
<comment type="similarity">
    <text evidence="3 9 11">Belongs to the uracil-DNA glycosylase (UDG) superfamily. UNG family.</text>
</comment>
<evidence type="ECO:0000256" key="7">
    <source>
        <dbReference type="ARBA" id="ARBA00022801"/>
    </source>
</evidence>
<evidence type="ECO:0000256" key="5">
    <source>
        <dbReference type="ARBA" id="ARBA00018429"/>
    </source>
</evidence>
<organism evidence="13 14">
    <name type="scientific">Thermoflavimicrobium dichotomicum</name>
    <dbReference type="NCBI Taxonomy" id="46223"/>
    <lineage>
        <taxon>Bacteria</taxon>
        <taxon>Bacillati</taxon>
        <taxon>Bacillota</taxon>
        <taxon>Bacilli</taxon>
        <taxon>Bacillales</taxon>
        <taxon>Thermoactinomycetaceae</taxon>
        <taxon>Thermoflavimicrobium</taxon>
    </lineage>
</organism>